<protein>
    <submittedName>
        <fullName evidence="2">Uncharacterized protein</fullName>
    </submittedName>
</protein>
<feature type="chain" id="PRO_5022759373" evidence="1">
    <location>
        <begin position="21"/>
        <end position="165"/>
    </location>
</feature>
<evidence type="ECO:0000313" key="2">
    <source>
        <dbReference type="EMBL" id="QEC63169.1"/>
    </source>
</evidence>
<evidence type="ECO:0000313" key="3">
    <source>
        <dbReference type="Proteomes" id="UP000321479"/>
    </source>
</evidence>
<keyword evidence="3" id="KW-1185">Reference proteome</keyword>
<dbReference type="AlphaFoldDB" id="A0A5B8UW80"/>
<dbReference type="EMBL" id="CP042436">
    <property type="protein sequence ID" value="QEC63169.1"/>
    <property type="molecule type" value="Genomic_DNA"/>
</dbReference>
<dbReference type="Proteomes" id="UP000321479">
    <property type="component" value="Chromosome"/>
</dbReference>
<evidence type="ECO:0000256" key="1">
    <source>
        <dbReference type="SAM" id="SignalP"/>
    </source>
</evidence>
<proteinExistence type="predicted"/>
<accession>A0A5B8UW80</accession>
<name>A0A5B8UW80_9SPHI</name>
<sequence>MKRLLFLTSTIFLFVAVANAQTNKADRAINKANNSVNSATNSVNNASATGANAVSAAANSASQAKNLADQVSNLFGAKKKPENAIVIKVPGANRARLKELCAALKECPGVDAKGLDYDDGQQTITLDRYKGKLNDLLDDLEKKAPMVTDNNAHASKPDNTITINL</sequence>
<reference evidence="2 3" key="1">
    <citation type="journal article" date="2017" name="Curr. Microbiol.">
        <title>Mucilaginibacter ginsenosidivorans sp. nov., Isolated from Soil of Ginseng Field.</title>
        <authorList>
            <person name="Kim M.M."/>
            <person name="Siddiqi M.Z."/>
            <person name="Im W.T."/>
        </authorList>
    </citation>
    <scope>NUCLEOTIDE SEQUENCE [LARGE SCALE GENOMIC DNA]</scope>
    <source>
        <strain evidence="2 3">Gsoil 3017</strain>
    </source>
</reference>
<gene>
    <name evidence="2" type="ORF">FRZ54_11470</name>
</gene>
<feature type="signal peptide" evidence="1">
    <location>
        <begin position="1"/>
        <end position="20"/>
    </location>
</feature>
<dbReference type="KEGG" id="mgin:FRZ54_11470"/>
<dbReference type="RefSeq" id="WP_147031745.1">
    <property type="nucleotide sequence ID" value="NZ_CP042436.1"/>
</dbReference>
<organism evidence="2 3">
    <name type="scientific">Mucilaginibacter ginsenosidivorans</name>
    <dbReference type="NCBI Taxonomy" id="398053"/>
    <lineage>
        <taxon>Bacteria</taxon>
        <taxon>Pseudomonadati</taxon>
        <taxon>Bacteroidota</taxon>
        <taxon>Sphingobacteriia</taxon>
        <taxon>Sphingobacteriales</taxon>
        <taxon>Sphingobacteriaceae</taxon>
        <taxon>Mucilaginibacter</taxon>
    </lineage>
</organism>
<keyword evidence="1" id="KW-0732">Signal</keyword>